<evidence type="ECO:0000256" key="3">
    <source>
        <dbReference type="ARBA" id="ARBA00022801"/>
    </source>
</evidence>
<dbReference type="Proteomes" id="UP001147653">
    <property type="component" value="Unassembled WGS sequence"/>
</dbReference>
<dbReference type="SUPFAM" id="SSF54001">
    <property type="entry name" value="Cysteine proteinases"/>
    <property type="match status" value="1"/>
</dbReference>
<keyword evidence="9" id="KW-1185">Reference proteome</keyword>
<evidence type="ECO:0000313" key="8">
    <source>
        <dbReference type="EMBL" id="MDA0185773.1"/>
    </source>
</evidence>
<evidence type="ECO:0000256" key="2">
    <source>
        <dbReference type="ARBA" id="ARBA00022670"/>
    </source>
</evidence>
<feature type="non-terminal residue" evidence="8">
    <location>
        <position position="1"/>
    </location>
</feature>
<evidence type="ECO:0000256" key="5">
    <source>
        <dbReference type="SAM" id="MobiDB-lite"/>
    </source>
</evidence>
<gene>
    <name evidence="8" type="ORF">OJ997_36050</name>
</gene>
<dbReference type="InterPro" id="IPR051202">
    <property type="entry name" value="Peptidase_C40"/>
</dbReference>
<dbReference type="Gene3D" id="3.90.1720.10">
    <property type="entry name" value="endopeptidase domain like (from Nostoc punctiforme)"/>
    <property type="match status" value="2"/>
</dbReference>
<comment type="caution">
    <text evidence="8">The sequence shown here is derived from an EMBL/GenBank/DDBJ whole genome shotgun (WGS) entry which is preliminary data.</text>
</comment>
<dbReference type="PROSITE" id="PS51935">
    <property type="entry name" value="NLPC_P60"/>
    <property type="match status" value="1"/>
</dbReference>
<dbReference type="EMBL" id="JAPDDP010000147">
    <property type="protein sequence ID" value="MDA0185773.1"/>
    <property type="molecule type" value="Genomic_DNA"/>
</dbReference>
<dbReference type="GO" id="GO:0006508">
    <property type="term" value="P:proteolysis"/>
    <property type="evidence" value="ECO:0007669"/>
    <property type="project" value="UniProtKB-KW"/>
</dbReference>
<evidence type="ECO:0000259" key="7">
    <source>
        <dbReference type="PROSITE" id="PS51935"/>
    </source>
</evidence>
<reference evidence="8" key="1">
    <citation type="submission" date="2022-10" db="EMBL/GenBank/DDBJ databases">
        <title>The WGS of Solirubrobacter phytolaccae KCTC 29190.</title>
        <authorList>
            <person name="Jiang Z."/>
        </authorList>
    </citation>
    <scope>NUCLEOTIDE SEQUENCE</scope>
    <source>
        <strain evidence="8">KCTC 29190</strain>
    </source>
</reference>
<dbReference type="InterPro" id="IPR000064">
    <property type="entry name" value="NLP_P60_dom"/>
</dbReference>
<dbReference type="Pfam" id="PF00877">
    <property type="entry name" value="NLPC_P60"/>
    <property type="match status" value="1"/>
</dbReference>
<dbReference type="PANTHER" id="PTHR47053">
    <property type="entry name" value="MUREIN DD-ENDOPEPTIDASE MEPH-RELATED"/>
    <property type="match status" value="1"/>
</dbReference>
<sequence length="1385" mass="140261">PASDDIPAAPSGAAGGKGAAAAADGAASGNGKQSEGLAGAAKRFARRFTGGGSASAAPADNSLPAAGAPVDASLPGAPVDNALPASPAAAAENSLPATPDENSLPGASADGLPTAPVEPPTPQALALLANKNLVLDPGAIAALQAGGTDPRLVGVLTTLGAGHQLTVSGDFAGGTVDITKVDGELVNPDSAAARELAGALAALDPSVRPDEVGTPWPISSPGFITNSAHQDQLRLTFKAPVELPASAIAPPVAAAVPAQPAVAAAVPVAPVQPAVPAEPAYDPSKSNAFLSAVKASAASTREPERSDSQAFLQAVVKKEPKAAAAQFASQPAAPGVAEVAAAAPGAYPGDTAPKDQIAAWMAAEAEKRGLPPELPVMAGLVESGLKNLNYGDADSLGFFQMRVSIWDSGPYKGFSSDPAKQLDWFFDEASKVKEARVAAGKPIDDPQHYGEWIADTERPAAQYRYRYQTKLAEAKGLLANRSAQPAAAAAVPVSAPVAAPGGGGSLGVSALSVAKGQLGVREVGTNAGPQVDQYLKSAGVAPGNPWCASFITWALEQTGHKMPGGGWAAVQTWVRNAEQGANGLQIVSAADARPGDIVAYDWGGQSDFGADGHIGFLDSTVQDGKFTALEGNNADAVSSVPRTTGSGNVVFIRVNGDAPAGVPVQPAPAPNAAASPPIDPKQFGGDEVGTGGAANAEALAALNNPNLVFDDVGKADIKAGRIDPRVIGVLTKLSQEHKITVSCMCSDHSKFTAGGSVSNHFFGRGVDIAAIDGETVGPGSPLAREIASEVSTLDANIRPNEIGSPFAIGGPGYFTDAAHQNHIHLGFKQEITADWKAPADVAAQPAAVAGAPAQFAAAPGTPVVTAAATPAEPAFDPRRSDAFLPAVNKASAASADRELERSDSQAFLPVVEKPPVAQAAQAPAPAAPIVAQPAAAQPAVGAPAVDVSAAVDAAPTTYPGDSAPKEQIAAWMAAQAKERGLPPQLPIMAGLVESGLQNLNHGHADSVGFFQMRVGIWNQGAYAGYPDKPELQMKWFLDQAEAVKKQRIVAGKPIDDPNSFGEWIADVERPAEQYRGRYQTKLAEANGLLGAQPQPAAAVAQPVSAPVDPAAAAAAVGSAQLPPEIAAPLQQAIASGNGPGPKALAAITEASKYMGTDYKWGGSTPQTGFDCSGLMQWSYAQSGVQIPRVTYTQIEAPNGVEVADRSQLKPGDLVFFAANGDVHHVGMFLGGDQFLHAPSTGDVVKVSSLSEPYYAGQFAGGRRFDAGAPAAVAPVAAAQPAQFAAAQPAAIDPTEVAKAQAAVARDAAEVRRNDSQLFMAISRAEASKAAAEEKHASQMFLKAVDPSQVTRRRALAAEPPAAPATPAAVPATPAAAPPVAQKSGR</sequence>
<feature type="compositionally biased region" description="Low complexity" evidence="5">
    <location>
        <begin position="1356"/>
        <end position="1385"/>
    </location>
</feature>
<feature type="non-terminal residue" evidence="8">
    <location>
        <position position="1385"/>
    </location>
</feature>
<evidence type="ECO:0000256" key="4">
    <source>
        <dbReference type="ARBA" id="ARBA00022807"/>
    </source>
</evidence>
<dbReference type="InterPro" id="IPR007921">
    <property type="entry name" value="CHAP_dom"/>
</dbReference>
<proteinExistence type="inferred from homology"/>
<keyword evidence="3" id="KW-0378">Hydrolase</keyword>
<dbReference type="GO" id="GO:0008234">
    <property type="term" value="F:cysteine-type peptidase activity"/>
    <property type="evidence" value="ECO:0007669"/>
    <property type="project" value="UniProtKB-KW"/>
</dbReference>
<evidence type="ECO:0000313" key="9">
    <source>
        <dbReference type="Proteomes" id="UP001147653"/>
    </source>
</evidence>
<feature type="compositionally biased region" description="Low complexity" evidence="5">
    <location>
        <begin position="1"/>
        <end position="12"/>
    </location>
</feature>
<keyword evidence="4" id="KW-0788">Thiol protease</keyword>
<evidence type="ECO:0000256" key="1">
    <source>
        <dbReference type="ARBA" id="ARBA00007074"/>
    </source>
</evidence>
<feature type="region of interest" description="Disordered" evidence="5">
    <location>
        <begin position="1"/>
        <end position="38"/>
    </location>
</feature>
<feature type="compositionally biased region" description="Low complexity" evidence="5">
    <location>
        <begin position="19"/>
        <end position="29"/>
    </location>
</feature>
<dbReference type="Pfam" id="PF05257">
    <property type="entry name" value="CHAP"/>
    <property type="match status" value="1"/>
</dbReference>
<organism evidence="8 9">
    <name type="scientific">Solirubrobacter phytolaccae</name>
    <dbReference type="NCBI Taxonomy" id="1404360"/>
    <lineage>
        <taxon>Bacteria</taxon>
        <taxon>Bacillati</taxon>
        <taxon>Actinomycetota</taxon>
        <taxon>Thermoleophilia</taxon>
        <taxon>Solirubrobacterales</taxon>
        <taxon>Solirubrobacteraceae</taxon>
        <taxon>Solirubrobacter</taxon>
    </lineage>
</organism>
<accession>A0A9X3NFP9</accession>
<evidence type="ECO:0000259" key="6">
    <source>
        <dbReference type="PROSITE" id="PS50911"/>
    </source>
</evidence>
<comment type="similarity">
    <text evidence="1">Belongs to the peptidase C40 family.</text>
</comment>
<feature type="region of interest" description="Disordered" evidence="5">
    <location>
        <begin position="50"/>
        <end position="120"/>
    </location>
</feature>
<feature type="domain" description="Peptidase C51" evidence="6">
    <location>
        <begin position="522"/>
        <end position="653"/>
    </location>
</feature>
<dbReference type="RefSeq" id="WP_270030294.1">
    <property type="nucleotide sequence ID" value="NZ_JAPDDP010000147.1"/>
</dbReference>
<protein>
    <submittedName>
        <fullName evidence="8">NlpC/P60 family protein</fullName>
    </submittedName>
</protein>
<feature type="compositionally biased region" description="Low complexity" evidence="5">
    <location>
        <begin position="81"/>
        <end position="97"/>
    </location>
</feature>
<feature type="domain" description="NlpC/P60" evidence="7">
    <location>
        <begin position="1140"/>
        <end position="1265"/>
    </location>
</feature>
<dbReference type="InterPro" id="IPR038765">
    <property type="entry name" value="Papain-like_cys_pep_sf"/>
</dbReference>
<keyword evidence="2" id="KW-0645">Protease</keyword>
<feature type="region of interest" description="Disordered" evidence="5">
    <location>
        <begin position="1350"/>
        <end position="1385"/>
    </location>
</feature>
<name>A0A9X3NFP9_9ACTN</name>
<dbReference type="PANTHER" id="PTHR47053:SF1">
    <property type="entry name" value="MUREIN DD-ENDOPEPTIDASE MEPH-RELATED"/>
    <property type="match status" value="1"/>
</dbReference>
<dbReference type="PROSITE" id="PS50911">
    <property type="entry name" value="CHAP"/>
    <property type="match status" value="1"/>
</dbReference>